<proteinExistence type="inferred from homology"/>
<evidence type="ECO:0000313" key="5">
    <source>
        <dbReference type="Proteomes" id="UP000621560"/>
    </source>
</evidence>
<dbReference type="Gene3D" id="3.40.190.10">
    <property type="entry name" value="Periplasmic binding protein-like II"/>
    <property type="match status" value="2"/>
</dbReference>
<dbReference type="InterPro" id="IPR050490">
    <property type="entry name" value="Bact_solute-bd_prot1"/>
</dbReference>
<gene>
    <name evidence="4" type="ORF">IDH44_00525</name>
</gene>
<reference evidence="4" key="1">
    <citation type="submission" date="2020-09" db="EMBL/GenBank/DDBJ databases">
        <title>A novel bacterium of genus Paenibacillus, isolated from South China Sea.</title>
        <authorList>
            <person name="Huang H."/>
            <person name="Mo K."/>
            <person name="Hu Y."/>
        </authorList>
    </citation>
    <scope>NUCLEOTIDE SEQUENCE</scope>
    <source>
        <strain evidence="4">IB182496</strain>
    </source>
</reference>
<dbReference type="SUPFAM" id="SSF53850">
    <property type="entry name" value="Periplasmic binding protein-like II"/>
    <property type="match status" value="1"/>
</dbReference>
<keyword evidence="3" id="KW-0732">Signal</keyword>
<dbReference type="PANTHER" id="PTHR43649">
    <property type="entry name" value="ARABINOSE-BINDING PROTEIN-RELATED"/>
    <property type="match status" value="1"/>
</dbReference>
<dbReference type="EMBL" id="JACXIZ010000002">
    <property type="protein sequence ID" value="MBD2843658.1"/>
    <property type="molecule type" value="Genomic_DNA"/>
</dbReference>
<feature type="compositionally biased region" description="Polar residues" evidence="2">
    <location>
        <begin position="36"/>
        <end position="46"/>
    </location>
</feature>
<dbReference type="PANTHER" id="PTHR43649:SF31">
    <property type="entry name" value="SN-GLYCEROL-3-PHOSPHATE-BINDING PERIPLASMIC PROTEIN UGPB"/>
    <property type="match status" value="1"/>
</dbReference>
<evidence type="ECO:0008006" key="6">
    <source>
        <dbReference type="Google" id="ProtNLM"/>
    </source>
</evidence>
<organism evidence="4 5">
    <name type="scientific">Paenibacillus sabuli</name>
    <dbReference type="NCBI Taxonomy" id="2772509"/>
    <lineage>
        <taxon>Bacteria</taxon>
        <taxon>Bacillati</taxon>
        <taxon>Bacillota</taxon>
        <taxon>Bacilli</taxon>
        <taxon>Bacillales</taxon>
        <taxon>Paenibacillaceae</taxon>
        <taxon>Paenibacillus</taxon>
    </lineage>
</organism>
<dbReference type="Proteomes" id="UP000621560">
    <property type="component" value="Unassembled WGS sequence"/>
</dbReference>
<evidence type="ECO:0000256" key="3">
    <source>
        <dbReference type="SAM" id="SignalP"/>
    </source>
</evidence>
<feature type="chain" id="PRO_5039269823" description="Extracellular solute-binding protein" evidence="3">
    <location>
        <begin position="28"/>
        <end position="535"/>
    </location>
</feature>
<dbReference type="PROSITE" id="PS51257">
    <property type="entry name" value="PROKAR_LIPOPROTEIN"/>
    <property type="match status" value="1"/>
</dbReference>
<evidence type="ECO:0000256" key="2">
    <source>
        <dbReference type="SAM" id="MobiDB-lite"/>
    </source>
</evidence>
<feature type="region of interest" description="Disordered" evidence="2">
    <location>
        <begin position="36"/>
        <end position="57"/>
    </location>
</feature>
<dbReference type="AlphaFoldDB" id="A0A927BN87"/>
<protein>
    <recommendedName>
        <fullName evidence="6">Extracellular solute-binding protein</fullName>
    </recommendedName>
</protein>
<name>A0A927BN87_9BACL</name>
<evidence type="ECO:0000256" key="1">
    <source>
        <dbReference type="ARBA" id="ARBA00008520"/>
    </source>
</evidence>
<feature type="signal peptide" evidence="3">
    <location>
        <begin position="1"/>
        <end position="27"/>
    </location>
</feature>
<sequence length="535" mass="58834">MQKKGSSWEKWGAASVTLLLAASLLGACSGGDNVPANSRDNGSAPSAGTAGNKDGAAAEPREPIVIKWMPLPGNLTDNSYAQTYMEAKFGVTIEPYIIPDGYMEKQQILLGSNDIPDIFYVPDPQYISRYAAQGLLAEVSPEVIEAHAPDTFKMLNAFAPQAWYYSNYDGANYGLPTVYYTGQYNTKQLWRDDLLRQVGIDTIPVTLEEIEAAFAALKEIGVYGMTTNGHVDYNQFHSIFGAFGVMPIQWMERDGKVVNGATQPEAREALALLADWFAKGYIDPEFVTGQELETKLVNGKVAFYDSGNNNALDPDNPNSVISKIKQLNPEGSIAFGELPKGPGGQHGWAWGTGGHIWAFGRQLEDEPEKLAKILEMINTIQNDEETFLALAWGEEGKHWAYHDPERGAEGGLKRLPPYDDGAKLQAEGLRDSGLTTEFANQGNPALFEKFTAKETLEQQKLYASPMSDLFGKAGVLPSAGQYWGDLSKLKIEAYTAIIYGNEPIAYFDEFVRQWNELGGAQLEQEANELYAQMQQ</sequence>
<evidence type="ECO:0000313" key="4">
    <source>
        <dbReference type="EMBL" id="MBD2843658.1"/>
    </source>
</evidence>
<accession>A0A927BN87</accession>
<keyword evidence="5" id="KW-1185">Reference proteome</keyword>
<comment type="similarity">
    <text evidence="1">Belongs to the bacterial solute-binding protein 1 family.</text>
</comment>
<comment type="caution">
    <text evidence="4">The sequence shown here is derived from an EMBL/GenBank/DDBJ whole genome shotgun (WGS) entry which is preliminary data.</text>
</comment>
<dbReference type="RefSeq" id="WP_190913673.1">
    <property type="nucleotide sequence ID" value="NZ_JACXIZ010000002.1"/>
</dbReference>